<sequence length="103" mass="12120">MYRSGNHYHHRTDLIIEPPLKISPTDNFPHSSPILSSTCGSMINCFIHFNDDDDMWSIVLNLENRPMLWLSENKITTTDDDDEYYNIPKYFIKQDSSSSRDYN</sequence>
<gene>
    <name evidence="1" type="ORF">DERP_008939</name>
</gene>
<comment type="caution">
    <text evidence="1">The sequence shown here is derived from an EMBL/GenBank/DDBJ whole genome shotgun (WGS) entry which is preliminary data.</text>
</comment>
<dbReference type="Proteomes" id="UP000887458">
    <property type="component" value="Unassembled WGS sequence"/>
</dbReference>
<organism evidence="1 2">
    <name type="scientific">Dermatophagoides pteronyssinus</name>
    <name type="common">European house dust mite</name>
    <dbReference type="NCBI Taxonomy" id="6956"/>
    <lineage>
        <taxon>Eukaryota</taxon>
        <taxon>Metazoa</taxon>
        <taxon>Ecdysozoa</taxon>
        <taxon>Arthropoda</taxon>
        <taxon>Chelicerata</taxon>
        <taxon>Arachnida</taxon>
        <taxon>Acari</taxon>
        <taxon>Acariformes</taxon>
        <taxon>Sarcoptiformes</taxon>
        <taxon>Astigmata</taxon>
        <taxon>Psoroptidia</taxon>
        <taxon>Analgoidea</taxon>
        <taxon>Pyroglyphidae</taxon>
        <taxon>Dermatophagoidinae</taxon>
        <taxon>Dermatophagoides</taxon>
    </lineage>
</organism>
<evidence type="ECO:0000313" key="1">
    <source>
        <dbReference type="EMBL" id="KAH9424091.1"/>
    </source>
</evidence>
<proteinExistence type="predicted"/>
<name>A0ABQ8JP61_DERPT</name>
<accession>A0ABQ8JP61</accession>
<reference evidence="1 2" key="1">
    <citation type="journal article" date="2018" name="J. Allergy Clin. Immunol.">
        <title>High-quality assembly of Dermatophagoides pteronyssinus genome and transcriptome reveals a wide range of novel allergens.</title>
        <authorList>
            <person name="Liu X.Y."/>
            <person name="Yang K.Y."/>
            <person name="Wang M.Q."/>
            <person name="Kwok J.S."/>
            <person name="Zeng X."/>
            <person name="Yang Z."/>
            <person name="Xiao X.J."/>
            <person name="Lau C.P."/>
            <person name="Li Y."/>
            <person name="Huang Z.M."/>
            <person name="Ba J.G."/>
            <person name="Yim A.K."/>
            <person name="Ouyang C.Y."/>
            <person name="Ngai S.M."/>
            <person name="Chan T.F."/>
            <person name="Leung E.L."/>
            <person name="Liu L."/>
            <person name="Liu Z.G."/>
            <person name="Tsui S.K."/>
        </authorList>
    </citation>
    <scope>NUCLEOTIDE SEQUENCE [LARGE SCALE GENOMIC DNA]</scope>
    <source>
        <strain evidence="1">Derp</strain>
    </source>
</reference>
<evidence type="ECO:0000313" key="2">
    <source>
        <dbReference type="Proteomes" id="UP000887458"/>
    </source>
</evidence>
<reference evidence="1 2" key="2">
    <citation type="journal article" date="2022" name="Mol. Biol. Evol.">
        <title>Comparative Genomics Reveals Insights into the Divergent Evolution of Astigmatic Mites and Household Pest Adaptations.</title>
        <authorList>
            <person name="Xiong Q."/>
            <person name="Wan A.T."/>
            <person name="Liu X."/>
            <person name="Fung C.S."/>
            <person name="Xiao X."/>
            <person name="Malainual N."/>
            <person name="Hou J."/>
            <person name="Wang L."/>
            <person name="Wang M."/>
            <person name="Yang K.Y."/>
            <person name="Cui Y."/>
            <person name="Leung E.L."/>
            <person name="Nong W."/>
            <person name="Shin S.K."/>
            <person name="Au S.W."/>
            <person name="Jeong K.Y."/>
            <person name="Chew F.T."/>
            <person name="Hui J.H."/>
            <person name="Leung T.F."/>
            <person name="Tungtrongchitr A."/>
            <person name="Zhong N."/>
            <person name="Liu Z."/>
            <person name="Tsui S.K."/>
        </authorList>
    </citation>
    <scope>NUCLEOTIDE SEQUENCE [LARGE SCALE GENOMIC DNA]</scope>
    <source>
        <strain evidence="1">Derp</strain>
    </source>
</reference>
<dbReference type="EMBL" id="NJHN03000030">
    <property type="protein sequence ID" value="KAH9424091.1"/>
    <property type="molecule type" value="Genomic_DNA"/>
</dbReference>
<keyword evidence="2" id="KW-1185">Reference proteome</keyword>
<protein>
    <submittedName>
        <fullName evidence="1">Uncharacterized protein</fullName>
    </submittedName>
</protein>